<organism evidence="5 6">
    <name type="scientific">Listeria fleischmannii FSL S10-1203</name>
    <dbReference type="NCBI Taxonomy" id="1265822"/>
    <lineage>
        <taxon>Bacteria</taxon>
        <taxon>Bacillati</taxon>
        <taxon>Bacillota</taxon>
        <taxon>Bacilli</taxon>
        <taxon>Bacillales</taxon>
        <taxon>Listeriaceae</taxon>
        <taxon>Listeria</taxon>
    </lineage>
</organism>
<accession>W7DT57</accession>
<sequence length="36" mass="4025">MLKKITNDELNILVKEARTALLEKISRHGGHNGPNL</sequence>
<gene>
    <name evidence="5" type="ORF">MCOL2_08676</name>
</gene>
<keyword evidence="4" id="KW-0786">Thiamine pyrophosphate</keyword>
<evidence type="ECO:0000313" key="6">
    <source>
        <dbReference type="Proteomes" id="UP000019241"/>
    </source>
</evidence>
<evidence type="ECO:0000256" key="1">
    <source>
        <dbReference type="ARBA" id="ARBA00001946"/>
    </source>
</evidence>
<comment type="subunit">
    <text evidence="2">Homodimer.</text>
</comment>
<dbReference type="GO" id="GO:0008661">
    <property type="term" value="F:1-deoxy-D-xylulose-5-phosphate synthase activity"/>
    <property type="evidence" value="ECO:0007669"/>
    <property type="project" value="InterPro"/>
</dbReference>
<keyword evidence="3" id="KW-0808">Transferase</keyword>
<reference evidence="5 6" key="1">
    <citation type="submission" date="2012-12" db="EMBL/GenBank/DDBJ databases">
        <title>Novel taxa of Listeriaceae from agricultural environments in the United States.</title>
        <authorList>
            <person name="den Bakker H.C."/>
            <person name="Allred A."/>
            <person name="Warchocki S."/>
            <person name="Wright E.M."/>
            <person name="Burrell A."/>
            <person name="Nightingale K.K."/>
            <person name="Kephart D."/>
            <person name="Wiedmann M."/>
        </authorList>
    </citation>
    <scope>NUCLEOTIDE SEQUENCE [LARGE SCALE GENOMIC DNA]</scope>
    <source>
        <strain evidence="5 6">FSL S10-1203</strain>
    </source>
</reference>
<feature type="non-terminal residue" evidence="5">
    <location>
        <position position="36"/>
    </location>
</feature>
<comment type="cofactor">
    <cofactor evidence="1">
        <name>Mg(2+)</name>
        <dbReference type="ChEBI" id="CHEBI:18420"/>
    </cofactor>
</comment>
<dbReference type="EMBL" id="AODM01000029">
    <property type="protein sequence ID" value="EUJ57018.1"/>
    <property type="molecule type" value="Genomic_DNA"/>
</dbReference>
<dbReference type="InterPro" id="IPR005477">
    <property type="entry name" value="Dxylulose-5-P_synthase"/>
</dbReference>
<name>W7DT57_9LIST</name>
<dbReference type="GO" id="GO:0016114">
    <property type="term" value="P:terpenoid biosynthetic process"/>
    <property type="evidence" value="ECO:0007669"/>
    <property type="project" value="InterPro"/>
</dbReference>
<comment type="caution">
    <text evidence="5">The sequence shown here is derived from an EMBL/GenBank/DDBJ whole genome shotgun (WGS) entry which is preliminary data.</text>
</comment>
<evidence type="ECO:0000256" key="4">
    <source>
        <dbReference type="ARBA" id="ARBA00023052"/>
    </source>
</evidence>
<evidence type="ECO:0000313" key="5">
    <source>
        <dbReference type="EMBL" id="EUJ57018.1"/>
    </source>
</evidence>
<proteinExistence type="predicted"/>
<dbReference type="Pfam" id="PF13292">
    <property type="entry name" value="DXP_synthase_N"/>
    <property type="match status" value="1"/>
</dbReference>
<evidence type="ECO:0000256" key="3">
    <source>
        <dbReference type="ARBA" id="ARBA00022679"/>
    </source>
</evidence>
<evidence type="ECO:0000256" key="2">
    <source>
        <dbReference type="ARBA" id="ARBA00011738"/>
    </source>
</evidence>
<dbReference type="AlphaFoldDB" id="W7DT57"/>
<dbReference type="RefSeq" id="WP_302050648.1">
    <property type="nucleotide sequence ID" value="NZ_AODM01000029.1"/>
</dbReference>
<protein>
    <submittedName>
        <fullName evidence="5">1-deoxy-D-xylulose-5-phosphate synthase</fullName>
    </submittedName>
</protein>
<dbReference type="Proteomes" id="UP000019241">
    <property type="component" value="Unassembled WGS sequence"/>
</dbReference>